<evidence type="ECO:0000256" key="4">
    <source>
        <dbReference type="ARBA" id="ARBA00035204"/>
    </source>
</evidence>
<sequence length="66" mass="7726">MNTAELHAKPTEELENDLQDLQESLFSLKFRNVLSQLDDTSQLKKVRRDVARTKTILRERSLGIER</sequence>
<dbReference type="InterPro" id="IPR001854">
    <property type="entry name" value="Ribosomal_uL29"/>
</dbReference>
<name>A0A381XPC3_9ZZZZ</name>
<dbReference type="InterPro" id="IPR036049">
    <property type="entry name" value="Ribosomal_uL29_sf"/>
</dbReference>
<dbReference type="NCBIfam" id="TIGR00012">
    <property type="entry name" value="L29"/>
    <property type="match status" value="1"/>
</dbReference>
<dbReference type="AlphaFoldDB" id="A0A381XPC3"/>
<dbReference type="PANTHER" id="PTHR10916:SF0">
    <property type="entry name" value="LARGE RIBOSOMAL SUBUNIT PROTEIN UL29C"/>
    <property type="match status" value="1"/>
</dbReference>
<accession>A0A381XPC3</accession>
<evidence type="ECO:0000256" key="1">
    <source>
        <dbReference type="ARBA" id="ARBA00009254"/>
    </source>
</evidence>
<evidence type="ECO:0000313" key="6">
    <source>
        <dbReference type="EMBL" id="SVA66609.1"/>
    </source>
</evidence>
<dbReference type="Gene3D" id="1.10.287.310">
    <property type="match status" value="1"/>
</dbReference>
<proteinExistence type="inferred from homology"/>
<dbReference type="GO" id="GO:0006412">
    <property type="term" value="P:translation"/>
    <property type="evidence" value="ECO:0007669"/>
    <property type="project" value="InterPro"/>
</dbReference>
<gene>
    <name evidence="6" type="ORF">METZ01_LOCUS119463</name>
</gene>
<dbReference type="EMBL" id="UINC01015899">
    <property type="protein sequence ID" value="SVA66609.1"/>
    <property type="molecule type" value="Genomic_DNA"/>
</dbReference>
<dbReference type="FunFam" id="1.10.287.310:FF:000001">
    <property type="entry name" value="50S ribosomal protein L29"/>
    <property type="match status" value="1"/>
</dbReference>
<dbReference type="CDD" id="cd00427">
    <property type="entry name" value="Ribosomal_L29_HIP"/>
    <property type="match status" value="1"/>
</dbReference>
<keyword evidence="2" id="KW-0689">Ribosomal protein</keyword>
<dbReference type="PANTHER" id="PTHR10916">
    <property type="entry name" value="60S RIBOSOMAL PROTEIN L35/50S RIBOSOMAL PROTEIN L29"/>
    <property type="match status" value="1"/>
</dbReference>
<keyword evidence="3" id="KW-0687">Ribonucleoprotein</keyword>
<dbReference type="SUPFAM" id="SSF46561">
    <property type="entry name" value="Ribosomal protein L29 (L29p)"/>
    <property type="match status" value="1"/>
</dbReference>
<dbReference type="Pfam" id="PF00831">
    <property type="entry name" value="Ribosomal_L29"/>
    <property type="match status" value="1"/>
</dbReference>
<dbReference type="GO" id="GO:0003735">
    <property type="term" value="F:structural constituent of ribosome"/>
    <property type="evidence" value="ECO:0007669"/>
    <property type="project" value="InterPro"/>
</dbReference>
<dbReference type="HAMAP" id="MF_00374">
    <property type="entry name" value="Ribosomal_uL29"/>
    <property type="match status" value="1"/>
</dbReference>
<organism evidence="6">
    <name type="scientific">marine metagenome</name>
    <dbReference type="NCBI Taxonomy" id="408172"/>
    <lineage>
        <taxon>unclassified sequences</taxon>
        <taxon>metagenomes</taxon>
        <taxon>ecological metagenomes</taxon>
    </lineage>
</organism>
<protein>
    <recommendedName>
        <fullName evidence="4">Large ribosomal subunit protein uL29</fullName>
    </recommendedName>
    <alternativeName>
        <fullName evidence="5">50S ribosomal protein L29</fullName>
    </alternativeName>
</protein>
<evidence type="ECO:0000256" key="3">
    <source>
        <dbReference type="ARBA" id="ARBA00023274"/>
    </source>
</evidence>
<dbReference type="InterPro" id="IPR050063">
    <property type="entry name" value="Ribosomal_protein_uL29"/>
</dbReference>
<reference evidence="6" key="1">
    <citation type="submission" date="2018-05" db="EMBL/GenBank/DDBJ databases">
        <authorList>
            <person name="Lanie J.A."/>
            <person name="Ng W.-L."/>
            <person name="Kazmierczak K.M."/>
            <person name="Andrzejewski T.M."/>
            <person name="Davidsen T.M."/>
            <person name="Wayne K.J."/>
            <person name="Tettelin H."/>
            <person name="Glass J.I."/>
            <person name="Rusch D."/>
            <person name="Podicherti R."/>
            <person name="Tsui H.-C.T."/>
            <person name="Winkler M.E."/>
        </authorList>
    </citation>
    <scope>NUCLEOTIDE SEQUENCE</scope>
</reference>
<comment type="similarity">
    <text evidence="1">Belongs to the universal ribosomal protein uL29 family.</text>
</comment>
<evidence type="ECO:0000256" key="5">
    <source>
        <dbReference type="ARBA" id="ARBA00035476"/>
    </source>
</evidence>
<dbReference type="GO" id="GO:0022625">
    <property type="term" value="C:cytosolic large ribosomal subunit"/>
    <property type="evidence" value="ECO:0007669"/>
    <property type="project" value="TreeGrafter"/>
</dbReference>
<evidence type="ECO:0000256" key="2">
    <source>
        <dbReference type="ARBA" id="ARBA00022980"/>
    </source>
</evidence>